<dbReference type="EMBL" id="JAPFFF010000042">
    <property type="protein sequence ID" value="KAK8841119.1"/>
    <property type="molecule type" value="Genomic_DNA"/>
</dbReference>
<dbReference type="InterPro" id="IPR018200">
    <property type="entry name" value="USP_CS"/>
</dbReference>
<dbReference type="Pfam" id="PF00443">
    <property type="entry name" value="UCH"/>
    <property type="match status" value="1"/>
</dbReference>
<dbReference type="PROSITE" id="PS00973">
    <property type="entry name" value="USP_2"/>
    <property type="match status" value="1"/>
</dbReference>
<name>A0ABR2H4G5_9EUKA</name>
<dbReference type="GO" id="GO:0016787">
    <property type="term" value="F:hydrolase activity"/>
    <property type="evidence" value="ECO:0007669"/>
    <property type="project" value="UniProtKB-KW"/>
</dbReference>
<comment type="caution">
    <text evidence="8">The sequence shown here is derived from an EMBL/GenBank/DDBJ whole genome shotgun (WGS) entry which is preliminary data.</text>
</comment>
<evidence type="ECO:0000256" key="1">
    <source>
        <dbReference type="ARBA" id="ARBA00000707"/>
    </source>
</evidence>
<accession>A0ABR2H4G5</accession>
<keyword evidence="9" id="KW-1185">Reference proteome</keyword>
<dbReference type="SUPFAM" id="SSF54001">
    <property type="entry name" value="Cysteine proteinases"/>
    <property type="match status" value="1"/>
</dbReference>
<dbReference type="Gene3D" id="3.90.70.10">
    <property type="entry name" value="Cysteine proteinases"/>
    <property type="match status" value="1"/>
</dbReference>
<dbReference type="InterPro" id="IPR050164">
    <property type="entry name" value="Peptidase_C19"/>
</dbReference>
<sequence length="402" mass="46093">MRHLGTEPHWVSISNKVTYPDDIKSRYNTIMTTFIKDFESDFAKNLSERNFTFKNMIIQPRGLTNERLMCFANSSIQLLFSSPHFVSFAYFMKMNLPLFSPRQLELVPAWRLFCQFLSGFQFSDSATSDGALPSLKSLSLKKEGPTSLKILDPVFGQFSSQRQPLYQEDAIEFLLYFLGKLHEELLKLMKLDPQVSKNDNDGWRVAGSNRKSIKLTETQGEFSPLFDIFATLIHSDTMEHNVTRSVNKESLVVLPLAIRGVTKLSEALEQFTSIERITETITKKATFYFLPKTLIIGLKRFDFDPFNSQLVKIRQIIEYPDVLTMNKVNNQGPIQYQLCGIVEHIGGSPEGGHYVCYTKRIDGHWSKFDDRTVTSIDDDQHLGIEAYLLLYNQITSARTDNT</sequence>
<keyword evidence="6" id="KW-0788">Thiol protease</keyword>
<dbReference type="Proteomes" id="UP001470230">
    <property type="component" value="Unassembled WGS sequence"/>
</dbReference>
<gene>
    <name evidence="8" type="ORF">M9Y10_027319</name>
</gene>
<evidence type="ECO:0000256" key="4">
    <source>
        <dbReference type="ARBA" id="ARBA00022786"/>
    </source>
</evidence>
<dbReference type="PANTHER" id="PTHR24006:SF687">
    <property type="entry name" value="UBIQUITIN CARBOXYL-TERMINAL HYDROLASE 10"/>
    <property type="match status" value="1"/>
</dbReference>
<dbReference type="EC" id="3.4.19.12" evidence="2"/>
<organism evidence="8 9">
    <name type="scientific">Tritrichomonas musculus</name>
    <dbReference type="NCBI Taxonomy" id="1915356"/>
    <lineage>
        <taxon>Eukaryota</taxon>
        <taxon>Metamonada</taxon>
        <taxon>Parabasalia</taxon>
        <taxon>Tritrichomonadida</taxon>
        <taxon>Tritrichomonadidae</taxon>
        <taxon>Tritrichomonas</taxon>
    </lineage>
</organism>
<dbReference type="InterPro" id="IPR001394">
    <property type="entry name" value="Peptidase_C19_UCH"/>
</dbReference>
<proteinExistence type="predicted"/>
<keyword evidence="3" id="KW-0645">Protease</keyword>
<keyword evidence="5 8" id="KW-0378">Hydrolase</keyword>
<evidence type="ECO:0000259" key="7">
    <source>
        <dbReference type="PROSITE" id="PS50235"/>
    </source>
</evidence>
<evidence type="ECO:0000256" key="5">
    <source>
        <dbReference type="ARBA" id="ARBA00022801"/>
    </source>
</evidence>
<evidence type="ECO:0000256" key="2">
    <source>
        <dbReference type="ARBA" id="ARBA00012759"/>
    </source>
</evidence>
<evidence type="ECO:0000256" key="6">
    <source>
        <dbReference type="ARBA" id="ARBA00022807"/>
    </source>
</evidence>
<feature type="domain" description="USP" evidence="7">
    <location>
        <begin position="61"/>
        <end position="394"/>
    </location>
</feature>
<reference evidence="8 9" key="1">
    <citation type="submission" date="2024-04" db="EMBL/GenBank/DDBJ databases">
        <title>Tritrichomonas musculus Genome.</title>
        <authorList>
            <person name="Alves-Ferreira E."/>
            <person name="Grigg M."/>
            <person name="Lorenzi H."/>
            <person name="Galac M."/>
        </authorList>
    </citation>
    <scope>NUCLEOTIDE SEQUENCE [LARGE SCALE GENOMIC DNA]</scope>
    <source>
        <strain evidence="8 9">EAF2021</strain>
    </source>
</reference>
<evidence type="ECO:0000313" key="8">
    <source>
        <dbReference type="EMBL" id="KAK8841119.1"/>
    </source>
</evidence>
<dbReference type="InterPro" id="IPR038765">
    <property type="entry name" value="Papain-like_cys_pep_sf"/>
</dbReference>
<keyword evidence="4" id="KW-0833">Ubl conjugation pathway</keyword>
<comment type="catalytic activity">
    <reaction evidence="1">
        <text>Thiol-dependent hydrolysis of ester, thioester, amide, peptide and isopeptide bonds formed by the C-terminal Gly of ubiquitin (a 76-residue protein attached to proteins as an intracellular targeting signal).</text>
        <dbReference type="EC" id="3.4.19.12"/>
    </reaction>
</comment>
<evidence type="ECO:0000313" key="9">
    <source>
        <dbReference type="Proteomes" id="UP001470230"/>
    </source>
</evidence>
<dbReference type="CDD" id="cd02257">
    <property type="entry name" value="Peptidase_C19"/>
    <property type="match status" value="1"/>
</dbReference>
<protein>
    <recommendedName>
        <fullName evidence="2">ubiquitinyl hydrolase 1</fullName>
        <ecNumber evidence="2">3.4.19.12</ecNumber>
    </recommendedName>
</protein>
<dbReference type="InterPro" id="IPR028889">
    <property type="entry name" value="USP"/>
</dbReference>
<evidence type="ECO:0000256" key="3">
    <source>
        <dbReference type="ARBA" id="ARBA00022670"/>
    </source>
</evidence>
<dbReference type="PANTHER" id="PTHR24006">
    <property type="entry name" value="UBIQUITIN CARBOXYL-TERMINAL HYDROLASE"/>
    <property type="match status" value="1"/>
</dbReference>
<dbReference type="PROSITE" id="PS50235">
    <property type="entry name" value="USP_3"/>
    <property type="match status" value="1"/>
</dbReference>